<dbReference type="GO" id="GO:0016787">
    <property type="term" value="F:hydrolase activity"/>
    <property type="evidence" value="ECO:0007669"/>
    <property type="project" value="UniProtKB-KW"/>
</dbReference>
<dbReference type="RefSeq" id="WP_380868810.1">
    <property type="nucleotide sequence ID" value="NZ_JBHUMA010000006.1"/>
</dbReference>
<dbReference type="Proteomes" id="UP001597393">
    <property type="component" value="Unassembled WGS sequence"/>
</dbReference>
<evidence type="ECO:0000259" key="2">
    <source>
        <dbReference type="Pfam" id="PF00857"/>
    </source>
</evidence>
<protein>
    <submittedName>
        <fullName evidence="3">Cysteine hydrolase family protein</fullName>
        <ecNumber evidence="3">3.-.-.-</ecNumber>
    </submittedName>
</protein>
<keyword evidence="4" id="KW-1185">Reference proteome</keyword>
<name>A0ABW5NIF9_9SPHI</name>
<accession>A0ABW5NIF9</accession>
<comment type="caution">
    <text evidence="3">The sequence shown here is derived from an EMBL/GenBank/DDBJ whole genome shotgun (WGS) entry which is preliminary data.</text>
</comment>
<evidence type="ECO:0000256" key="1">
    <source>
        <dbReference type="ARBA" id="ARBA00022801"/>
    </source>
</evidence>
<dbReference type="InterPro" id="IPR000868">
    <property type="entry name" value="Isochorismatase-like_dom"/>
</dbReference>
<dbReference type="CDD" id="cd01014">
    <property type="entry name" value="nicotinamidase_related"/>
    <property type="match status" value="1"/>
</dbReference>
<dbReference type="Pfam" id="PF00857">
    <property type="entry name" value="Isochorismatase"/>
    <property type="match status" value="1"/>
</dbReference>
<sequence length="183" mass="20512">MSRALLIVDIQNDYFSGGRMELVEPEIAASNANRIAEAFRKKGLPVIYMQHISLEEDAEFFLPNTIGIEIHPSVSPQKDDTLFKKHYPNSFRETKLREYLEANGIDHLTITGMMTHICIDTTTRAAVDSGLHVELIADACATRDLTFAGKTTRAEEVHTAYLAAINYAFCPVITTDEFLKAFK</sequence>
<proteinExistence type="predicted"/>
<dbReference type="Gene3D" id="3.40.50.850">
    <property type="entry name" value="Isochorismatase-like"/>
    <property type="match status" value="1"/>
</dbReference>
<evidence type="ECO:0000313" key="3">
    <source>
        <dbReference type="EMBL" id="MFD2598699.1"/>
    </source>
</evidence>
<dbReference type="EC" id="3.-.-.-" evidence="3"/>
<keyword evidence="1 3" id="KW-0378">Hydrolase</keyword>
<dbReference type="EMBL" id="JBHUMA010000006">
    <property type="protein sequence ID" value="MFD2598699.1"/>
    <property type="molecule type" value="Genomic_DNA"/>
</dbReference>
<dbReference type="InterPro" id="IPR050272">
    <property type="entry name" value="Isochorismatase-like_hydrls"/>
</dbReference>
<dbReference type="PANTHER" id="PTHR43540">
    <property type="entry name" value="PEROXYUREIDOACRYLATE/UREIDOACRYLATE AMIDOHYDROLASE-RELATED"/>
    <property type="match status" value="1"/>
</dbReference>
<dbReference type="PANTHER" id="PTHR43540:SF1">
    <property type="entry name" value="ISOCHORISMATASE HYDROLASE"/>
    <property type="match status" value="1"/>
</dbReference>
<feature type="domain" description="Isochorismatase-like" evidence="2">
    <location>
        <begin position="4"/>
        <end position="177"/>
    </location>
</feature>
<evidence type="ECO:0000313" key="4">
    <source>
        <dbReference type="Proteomes" id="UP001597393"/>
    </source>
</evidence>
<dbReference type="InterPro" id="IPR036380">
    <property type="entry name" value="Isochorismatase-like_sf"/>
</dbReference>
<gene>
    <name evidence="3" type="ORF">ACFSQ3_07015</name>
</gene>
<dbReference type="SUPFAM" id="SSF52499">
    <property type="entry name" value="Isochorismatase-like hydrolases"/>
    <property type="match status" value="1"/>
</dbReference>
<reference evidence="4" key="1">
    <citation type="journal article" date="2019" name="Int. J. Syst. Evol. Microbiol.">
        <title>The Global Catalogue of Microorganisms (GCM) 10K type strain sequencing project: providing services to taxonomists for standard genome sequencing and annotation.</title>
        <authorList>
            <consortium name="The Broad Institute Genomics Platform"/>
            <consortium name="The Broad Institute Genome Sequencing Center for Infectious Disease"/>
            <person name="Wu L."/>
            <person name="Ma J."/>
        </authorList>
    </citation>
    <scope>NUCLEOTIDE SEQUENCE [LARGE SCALE GENOMIC DNA]</scope>
    <source>
        <strain evidence="4">KCTC 42248</strain>
    </source>
</reference>
<organism evidence="3 4">
    <name type="scientific">Sphingobacterium corticis</name>
    <dbReference type="NCBI Taxonomy" id="1812823"/>
    <lineage>
        <taxon>Bacteria</taxon>
        <taxon>Pseudomonadati</taxon>
        <taxon>Bacteroidota</taxon>
        <taxon>Sphingobacteriia</taxon>
        <taxon>Sphingobacteriales</taxon>
        <taxon>Sphingobacteriaceae</taxon>
        <taxon>Sphingobacterium</taxon>
    </lineage>
</organism>